<dbReference type="Proteomes" id="UP000293331">
    <property type="component" value="Unassembled WGS sequence"/>
</dbReference>
<organism evidence="2 3">
    <name type="scientific">Mucilaginibacter terrigena</name>
    <dbReference type="NCBI Taxonomy" id="2492395"/>
    <lineage>
        <taxon>Bacteria</taxon>
        <taxon>Pseudomonadati</taxon>
        <taxon>Bacteroidota</taxon>
        <taxon>Sphingobacteriia</taxon>
        <taxon>Sphingobacteriales</taxon>
        <taxon>Sphingobacteriaceae</taxon>
        <taxon>Mucilaginibacter</taxon>
    </lineage>
</organism>
<sequence length="82" mass="8951">MAKNEQPDDKETVKEVGKEASAYAKYTGLAFQMIVIIGIFAFAGYKIDEGAHHTTKWVTAALSLAGVFISLFIVIRSVKNSN</sequence>
<keyword evidence="1" id="KW-1133">Transmembrane helix</keyword>
<reference evidence="2 3" key="1">
    <citation type="submission" date="2019-02" db="EMBL/GenBank/DDBJ databases">
        <title>Bacterial novel species Mucilaginibacter sp. 17JY9-4 isolated from soil.</title>
        <authorList>
            <person name="Jung H.-Y."/>
        </authorList>
    </citation>
    <scope>NUCLEOTIDE SEQUENCE [LARGE SCALE GENOMIC DNA]</scope>
    <source>
        <strain evidence="2 3">17JY9-4</strain>
    </source>
</reference>
<name>A0A4Q5LKX0_9SPHI</name>
<dbReference type="Pfam" id="PF09527">
    <property type="entry name" value="ATPase_gene1"/>
    <property type="match status" value="1"/>
</dbReference>
<keyword evidence="1" id="KW-0812">Transmembrane</keyword>
<dbReference type="AlphaFoldDB" id="A0A4Q5LKX0"/>
<dbReference type="RefSeq" id="WP_129876992.1">
    <property type="nucleotide sequence ID" value="NZ_SEWG01000004.1"/>
</dbReference>
<dbReference type="InterPro" id="IPR032820">
    <property type="entry name" value="ATPase_put"/>
</dbReference>
<keyword evidence="3" id="KW-1185">Reference proteome</keyword>
<proteinExistence type="predicted"/>
<evidence type="ECO:0000313" key="3">
    <source>
        <dbReference type="Proteomes" id="UP000293331"/>
    </source>
</evidence>
<accession>A0A4Q5LKX0</accession>
<dbReference type="EMBL" id="SEWG01000004">
    <property type="protein sequence ID" value="RYU90341.1"/>
    <property type="molecule type" value="Genomic_DNA"/>
</dbReference>
<comment type="caution">
    <text evidence="2">The sequence shown here is derived from an EMBL/GenBank/DDBJ whole genome shotgun (WGS) entry which is preliminary data.</text>
</comment>
<protein>
    <submittedName>
        <fullName evidence="2">AtpZ/AtpI family protein</fullName>
    </submittedName>
</protein>
<gene>
    <name evidence="2" type="ORF">EWM62_12500</name>
</gene>
<evidence type="ECO:0000256" key="1">
    <source>
        <dbReference type="SAM" id="Phobius"/>
    </source>
</evidence>
<dbReference type="OrthoDB" id="9798708at2"/>
<keyword evidence="1" id="KW-0472">Membrane</keyword>
<feature type="transmembrane region" description="Helical" evidence="1">
    <location>
        <begin position="57"/>
        <end position="75"/>
    </location>
</feature>
<evidence type="ECO:0000313" key="2">
    <source>
        <dbReference type="EMBL" id="RYU90341.1"/>
    </source>
</evidence>
<feature type="transmembrane region" description="Helical" evidence="1">
    <location>
        <begin position="26"/>
        <end position="45"/>
    </location>
</feature>